<evidence type="ECO:0000259" key="4">
    <source>
        <dbReference type="Pfam" id="PF13439"/>
    </source>
</evidence>
<dbReference type="Gene3D" id="3.40.50.2000">
    <property type="entry name" value="Glycogen Phosphorylase B"/>
    <property type="match status" value="2"/>
</dbReference>
<keyword evidence="1 5" id="KW-0328">Glycosyltransferase</keyword>
<feature type="domain" description="Glycosyl transferase family 1" evidence="3">
    <location>
        <begin position="208"/>
        <end position="369"/>
    </location>
</feature>
<dbReference type="InterPro" id="IPR001296">
    <property type="entry name" value="Glyco_trans_1"/>
</dbReference>
<evidence type="ECO:0000259" key="3">
    <source>
        <dbReference type="Pfam" id="PF00534"/>
    </source>
</evidence>
<dbReference type="GO" id="GO:0016757">
    <property type="term" value="F:glycosyltransferase activity"/>
    <property type="evidence" value="ECO:0007669"/>
    <property type="project" value="UniProtKB-KW"/>
</dbReference>
<dbReference type="Pfam" id="PF13439">
    <property type="entry name" value="Glyco_transf_4"/>
    <property type="match status" value="1"/>
</dbReference>
<dbReference type="EC" id="2.4.-.-" evidence="5"/>
<keyword evidence="2 5" id="KW-0808">Transferase</keyword>
<dbReference type="PANTHER" id="PTHR45947:SF3">
    <property type="entry name" value="SULFOQUINOVOSYL TRANSFERASE SQD2"/>
    <property type="match status" value="1"/>
</dbReference>
<evidence type="ECO:0000313" key="5">
    <source>
        <dbReference type="EMBL" id="MFC7580949.1"/>
    </source>
</evidence>
<dbReference type="EMBL" id="JBHTEF010000001">
    <property type="protein sequence ID" value="MFC7580949.1"/>
    <property type="molecule type" value="Genomic_DNA"/>
</dbReference>
<evidence type="ECO:0000256" key="1">
    <source>
        <dbReference type="ARBA" id="ARBA00022676"/>
    </source>
</evidence>
<protein>
    <submittedName>
        <fullName evidence="5">Glycosyltransferase</fullName>
        <ecNumber evidence="5">2.4.-.-</ecNumber>
    </submittedName>
</protein>
<dbReference type="Pfam" id="PF00534">
    <property type="entry name" value="Glycos_transf_1"/>
    <property type="match status" value="1"/>
</dbReference>
<evidence type="ECO:0000313" key="6">
    <source>
        <dbReference type="Proteomes" id="UP001596527"/>
    </source>
</evidence>
<dbReference type="Proteomes" id="UP001596527">
    <property type="component" value="Unassembled WGS sequence"/>
</dbReference>
<dbReference type="InterPro" id="IPR028098">
    <property type="entry name" value="Glyco_trans_4-like_N"/>
</dbReference>
<proteinExistence type="predicted"/>
<keyword evidence="6" id="KW-1185">Reference proteome</keyword>
<name>A0ABW2SLD8_9ACTO</name>
<sequence>MRLALAKATWQIPPTYFAVQHALALQKETPDIDVHAFTFASDVRDPAVRERIPVTDAAPARLGPFQLSPASRSRLAWVFQSQMEHEIRAWSPDVVHQHAATWSLPAVHAARALGVPLVTTLHGADAFGGSLTRASRAPASRIAGRWMQRNLDAASQVSAAVLAVSRYLADTAVRNGVPAHRLRVHYQGVDTDWFAPAPTPAEWSHARDHSRELLFVGALTPLKGIMDLLAVSESLALIHPHRLTIVGDGPLAPQIRRAAALDPGRVRWVGALDRAAVRERMRAADALVLPTRTMAGGRAEAAGLVLLEAQACATPVVANAVGGTPEMMVDGSTGFATRERDPGSLADALTRILAMPDDELAEMGCRARRWVVAERSLAASTRELLGIYRDLTEAAPRI</sequence>
<dbReference type="InterPro" id="IPR050194">
    <property type="entry name" value="Glycosyltransferase_grp1"/>
</dbReference>
<dbReference type="PANTHER" id="PTHR45947">
    <property type="entry name" value="SULFOQUINOVOSYL TRANSFERASE SQD2"/>
    <property type="match status" value="1"/>
</dbReference>
<evidence type="ECO:0000256" key="2">
    <source>
        <dbReference type="ARBA" id="ARBA00022679"/>
    </source>
</evidence>
<gene>
    <name evidence="5" type="ORF">ACFQWG_07030</name>
</gene>
<accession>A0ABW2SLD8</accession>
<feature type="domain" description="Glycosyltransferase subfamily 4-like N-terminal" evidence="4">
    <location>
        <begin position="31"/>
        <end position="192"/>
    </location>
</feature>
<reference evidence="6" key="1">
    <citation type="journal article" date="2019" name="Int. J. Syst. Evol. Microbiol.">
        <title>The Global Catalogue of Microorganisms (GCM) 10K type strain sequencing project: providing services to taxonomists for standard genome sequencing and annotation.</title>
        <authorList>
            <consortium name="The Broad Institute Genomics Platform"/>
            <consortium name="The Broad Institute Genome Sequencing Center for Infectious Disease"/>
            <person name="Wu L."/>
            <person name="Ma J."/>
        </authorList>
    </citation>
    <scope>NUCLEOTIDE SEQUENCE [LARGE SCALE GENOMIC DNA]</scope>
    <source>
        <strain evidence="6">CCUG 56698</strain>
    </source>
</reference>
<comment type="caution">
    <text evidence="5">The sequence shown here is derived from an EMBL/GenBank/DDBJ whole genome shotgun (WGS) entry which is preliminary data.</text>
</comment>
<dbReference type="SUPFAM" id="SSF53756">
    <property type="entry name" value="UDP-Glycosyltransferase/glycogen phosphorylase"/>
    <property type="match status" value="1"/>
</dbReference>
<organism evidence="5 6">
    <name type="scientific">Schaalia naturae</name>
    <dbReference type="NCBI Taxonomy" id="635203"/>
    <lineage>
        <taxon>Bacteria</taxon>
        <taxon>Bacillati</taxon>
        <taxon>Actinomycetota</taxon>
        <taxon>Actinomycetes</taxon>
        <taxon>Actinomycetales</taxon>
        <taxon>Actinomycetaceae</taxon>
        <taxon>Schaalia</taxon>
    </lineage>
</organism>
<dbReference type="RefSeq" id="WP_380973632.1">
    <property type="nucleotide sequence ID" value="NZ_JBHTEF010000001.1"/>
</dbReference>